<organism evidence="1 2">
    <name type="scientific">Zophobas morio</name>
    <dbReference type="NCBI Taxonomy" id="2755281"/>
    <lineage>
        <taxon>Eukaryota</taxon>
        <taxon>Metazoa</taxon>
        <taxon>Ecdysozoa</taxon>
        <taxon>Arthropoda</taxon>
        <taxon>Hexapoda</taxon>
        <taxon>Insecta</taxon>
        <taxon>Pterygota</taxon>
        <taxon>Neoptera</taxon>
        <taxon>Endopterygota</taxon>
        <taxon>Coleoptera</taxon>
        <taxon>Polyphaga</taxon>
        <taxon>Cucujiformia</taxon>
        <taxon>Tenebrionidae</taxon>
        <taxon>Zophobas</taxon>
    </lineage>
</organism>
<dbReference type="EMBL" id="JALNTZ010000002">
    <property type="protein sequence ID" value="KAJ3663917.1"/>
    <property type="molecule type" value="Genomic_DNA"/>
</dbReference>
<reference evidence="1" key="1">
    <citation type="journal article" date="2023" name="G3 (Bethesda)">
        <title>Whole genome assemblies of Zophobas morio and Tenebrio molitor.</title>
        <authorList>
            <person name="Kaur S."/>
            <person name="Stinson S.A."/>
            <person name="diCenzo G.C."/>
        </authorList>
    </citation>
    <scope>NUCLEOTIDE SEQUENCE</scope>
    <source>
        <strain evidence="1">QUZm001</strain>
    </source>
</reference>
<accession>A0AA38IUX8</accession>
<evidence type="ECO:0000313" key="1">
    <source>
        <dbReference type="EMBL" id="KAJ3663917.1"/>
    </source>
</evidence>
<evidence type="ECO:0000313" key="2">
    <source>
        <dbReference type="Proteomes" id="UP001168821"/>
    </source>
</evidence>
<protein>
    <submittedName>
        <fullName evidence="1">Uncharacterized protein</fullName>
    </submittedName>
</protein>
<dbReference type="AlphaFoldDB" id="A0AA38IUX8"/>
<comment type="caution">
    <text evidence="1">The sequence shown here is derived from an EMBL/GenBank/DDBJ whole genome shotgun (WGS) entry which is preliminary data.</text>
</comment>
<name>A0AA38IUX8_9CUCU</name>
<keyword evidence="2" id="KW-1185">Reference proteome</keyword>
<gene>
    <name evidence="1" type="ORF">Zmor_008134</name>
</gene>
<dbReference type="Proteomes" id="UP001168821">
    <property type="component" value="Unassembled WGS sequence"/>
</dbReference>
<sequence>MRCVLHFANDSKQFKITASQAPENPSLPNMSFLARFVIRSLPPHAIFRRLRTCLIYRPKHTQANIGFKRFIYEYKPIFVTVDVIHIHYEELTHFDHWTLQRISEQSSCTS</sequence>
<proteinExistence type="predicted"/>